<dbReference type="PANTHER" id="PTHR22731">
    <property type="entry name" value="RIBONUCLEASES P/MRP PROTEIN SUBUNIT POP1"/>
    <property type="match status" value="1"/>
</dbReference>
<gene>
    <name evidence="4" type="ORF">MEDL_7965</name>
</gene>
<dbReference type="SUPFAM" id="SSF103025">
    <property type="entry name" value="Folate-binding domain"/>
    <property type="match status" value="1"/>
</dbReference>
<evidence type="ECO:0000259" key="2">
    <source>
        <dbReference type="Pfam" id="PF08170"/>
    </source>
</evidence>
<dbReference type="OrthoDB" id="442863at2759"/>
<dbReference type="GO" id="GO:0001682">
    <property type="term" value="P:tRNA 5'-leader removal"/>
    <property type="evidence" value="ECO:0007669"/>
    <property type="project" value="InterPro"/>
</dbReference>
<evidence type="ECO:0000256" key="1">
    <source>
        <dbReference type="SAM" id="MobiDB-lite"/>
    </source>
</evidence>
<organism evidence="4 5">
    <name type="scientific">Mytilus edulis</name>
    <name type="common">Blue mussel</name>
    <dbReference type="NCBI Taxonomy" id="6550"/>
    <lineage>
        <taxon>Eukaryota</taxon>
        <taxon>Metazoa</taxon>
        <taxon>Spiralia</taxon>
        <taxon>Lophotrochozoa</taxon>
        <taxon>Mollusca</taxon>
        <taxon>Bivalvia</taxon>
        <taxon>Autobranchia</taxon>
        <taxon>Pteriomorphia</taxon>
        <taxon>Mytilida</taxon>
        <taxon>Mytiloidea</taxon>
        <taxon>Mytilidae</taxon>
        <taxon>Mytilinae</taxon>
        <taxon>Mytilus</taxon>
    </lineage>
</organism>
<dbReference type="InterPro" id="IPR055079">
    <property type="entry name" value="POP1_C"/>
</dbReference>
<feature type="domain" description="POP1 C-terminal" evidence="3">
    <location>
        <begin position="395"/>
        <end position="457"/>
    </location>
</feature>
<dbReference type="Pfam" id="PF22770">
    <property type="entry name" value="POP1_C"/>
    <property type="match status" value="2"/>
</dbReference>
<accession>A0A8S3QE32</accession>
<name>A0A8S3QE32_MYTED</name>
<evidence type="ECO:0000313" key="4">
    <source>
        <dbReference type="EMBL" id="CAG2192818.1"/>
    </source>
</evidence>
<evidence type="ECO:0000313" key="5">
    <source>
        <dbReference type="Proteomes" id="UP000683360"/>
    </source>
</evidence>
<dbReference type="PANTHER" id="PTHR22731:SF3">
    <property type="entry name" value="RIBONUCLEASES P_MRP PROTEIN SUBUNIT POP1"/>
    <property type="match status" value="1"/>
</dbReference>
<protein>
    <submittedName>
        <fullName evidence="4">POP1</fullName>
        <ecNumber evidence="4">3.1.26.5</ecNumber>
    </submittedName>
</protein>
<dbReference type="GO" id="GO:0000172">
    <property type="term" value="C:ribonuclease MRP complex"/>
    <property type="evidence" value="ECO:0007669"/>
    <property type="project" value="InterPro"/>
</dbReference>
<feature type="domain" description="POP1 C-terminal" evidence="3">
    <location>
        <begin position="462"/>
        <end position="533"/>
    </location>
</feature>
<dbReference type="InterPro" id="IPR012590">
    <property type="entry name" value="POPLD_dom"/>
</dbReference>
<comment type="caution">
    <text evidence="4">The sequence shown here is derived from an EMBL/GenBank/DDBJ whole genome shotgun (WGS) entry which is preliminary data.</text>
</comment>
<dbReference type="GO" id="GO:0005655">
    <property type="term" value="C:nucleolar ribonuclease P complex"/>
    <property type="evidence" value="ECO:0007669"/>
    <property type="project" value="InterPro"/>
</dbReference>
<keyword evidence="4" id="KW-0378">Hydrolase</keyword>
<feature type="region of interest" description="Disordered" evidence="1">
    <location>
        <begin position="430"/>
        <end position="453"/>
    </location>
</feature>
<dbReference type="EC" id="3.1.26.5" evidence="4"/>
<reference evidence="4" key="1">
    <citation type="submission" date="2021-03" db="EMBL/GenBank/DDBJ databases">
        <authorList>
            <person name="Bekaert M."/>
        </authorList>
    </citation>
    <scope>NUCLEOTIDE SEQUENCE</scope>
</reference>
<dbReference type="InterPro" id="IPR039182">
    <property type="entry name" value="Pop1"/>
</dbReference>
<feature type="compositionally biased region" description="Basic and acidic residues" evidence="1">
    <location>
        <begin position="430"/>
        <end position="445"/>
    </location>
</feature>
<sequence length="533" mass="60773">MSKSSTTSLTFGARSNINGTREGHTCVYKYDKYPFHAIGCVSYLWKPETNQDESNLISRQLWIWCHPSCYNELWEELKICFKPENRDSDISELHQQTFSSGEITVISLKDTLNRHRLIGPSSNQILYQVLKPANILKKDASEQWWQKYYQIPSKSLAYTQQGEFIESLDKTPSPGEYTPYSVIGVTVGDPRISRPDRKTKVTKIKGSLADLGIEESRVPVILVQRPGTSGNYGSGWDVILPQNWSMAFWLTFIYHGARAAGSRDLESLAFEQSTTYYPNDYPDTSAGSIHEQKSAEKLKNKFDKRPPAKRCNYVKLGIAAPFLYPWKDLTSSWNDGCIENIYVLRDRKCLKVLSQIFNANNKSINQQYPNKQCQNTIHRKLEITKESVFEEHKSSLVHVELTMLLRGVPDEHAMICIPVDKDIELLQKDKTYSGPKEPVHKDKNKTQKQKNMTQSLTELKSVDSASCMRKSCSREIIGFVNHGGFSLGSGNGRGQGFCTTKGLQYLSQHTSPFYVLVRNPSSYQYRFAYINII</sequence>
<evidence type="ECO:0000259" key="3">
    <source>
        <dbReference type="Pfam" id="PF22770"/>
    </source>
</evidence>
<keyword evidence="5" id="KW-1185">Reference proteome</keyword>
<feature type="domain" description="POPLD" evidence="2">
    <location>
        <begin position="235"/>
        <end position="326"/>
    </location>
</feature>
<dbReference type="Proteomes" id="UP000683360">
    <property type="component" value="Unassembled WGS sequence"/>
</dbReference>
<dbReference type="Pfam" id="PF08170">
    <property type="entry name" value="POPLD"/>
    <property type="match status" value="1"/>
</dbReference>
<proteinExistence type="predicted"/>
<dbReference type="GO" id="GO:0004526">
    <property type="term" value="F:ribonuclease P activity"/>
    <property type="evidence" value="ECO:0007669"/>
    <property type="project" value="UniProtKB-EC"/>
</dbReference>
<dbReference type="AlphaFoldDB" id="A0A8S3QE32"/>
<dbReference type="EMBL" id="CAJPWZ010000448">
    <property type="protein sequence ID" value="CAG2192818.1"/>
    <property type="molecule type" value="Genomic_DNA"/>
</dbReference>